<dbReference type="EMBL" id="KL197741">
    <property type="protein sequence ID" value="KDQ52306.1"/>
    <property type="molecule type" value="Genomic_DNA"/>
</dbReference>
<dbReference type="Proteomes" id="UP000027265">
    <property type="component" value="Unassembled WGS sequence"/>
</dbReference>
<keyword evidence="1" id="KW-0812">Transmembrane</keyword>
<evidence type="ECO:0000313" key="2">
    <source>
        <dbReference type="EMBL" id="KDQ52306.1"/>
    </source>
</evidence>
<keyword evidence="1" id="KW-0472">Membrane</keyword>
<reference evidence="3" key="1">
    <citation type="journal article" date="2014" name="Proc. Natl. Acad. Sci. U.S.A.">
        <title>Extensive sampling of basidiomycete genomes demonstrates inadequacy of the white-rot/brown-rot paradigm for wood decay fungi.</title>
        <authorList>
            <person name="Riley R."/>
            <person name="Salamov A.A."/>
            <person name="Brown D.W."/>
            <person name="Nagy L.G."/>
            <person name="Floudas D."/>
            <person name="Held B.W."/>
            <person name="Levasseur A."/>
            <person name="Lombard V."/>
            <person name="Morin E."/>
            <person name="Otillar R."/>
            <person name="Lindquist E.A."/>
            <person name="Sun H."/>
            <person name="LaButti K.M."/>
            <person name="Schmutz J."/>
            <person name="Jabbour D."/>
            <person name="Luo H."/>
            <person name="Baker S.E."/>
            <person name="Pisabarro A.G."/>
            <person name="Walton J.D."/>
            <person name="Blanchette R.A."/>
            <person name="Henrissat B."/>
            <person name="Martin F."/>
            <person name="Cullen D."/>
            <person name="Hibbett D.S."/>
            <person name="Grigoriev I.V."/>
        </authorList>
    </citation>
    <scope>NUCLEOTIDE SEQUENCE [LARGE SCALE GENOMIC DNA]</scope>
    <source>
        <strain evidence="3">MUCL 33604</strain>
    </source>
</reference>
<proteinExistence type="predicted"/>
<name>A0A067PPQ8_9AGAM</name>
<evidence type="ECO:0000256" key="1">
    <source>
        <dbReference type="SAM" id="Phobius"/>
    </source>
</evidence>
<dbReference type="AlphaFoldDB" id="A0A067PPQ8"/>
<accession>A0A067PPQ8</accession>
<organism evidence="2 3">
    <name type="scientific">Jaapia argillacea MUCL 33604</name>
    <dbReference type="NCBI Taxonomy" id="933084"/>
    <lineage>
        <taxon>Eukaryota</taxon>
        <taxon>Fungi</taxon>
        <taxon>Dikarya</taxon>
        <taxon>Basidiomycota</taxon>
        <taxon>Agaricomycotina</taxon>
        <taxon>Agaricomycetes</taxon>
        <taxon>Agaricomycetidae</taxon>
        <taxon>Jaapiales</taxon>
        <taxon>Jaapiaceae</taxon>
        <taxon>Jaapia</taxon>
    </lineage>
</organism>
<feature type="transmembrane region" description="Helical" evidence="1">
    <location>
        <begin position="6"/>
        <end position="27"/>
    </location>
</feature>
<dbReference type="InParanoid" id="A0A067PPQ8"/>
<dbReference type="HOGENOM" id="CLU_2705146_0_0_1"/>
<sequence>MAVLTSYYVLSFYPLLIIPTYVVPISLNLQPACPIRRASPSPLAKDSIPHLHYDVHPPIYASSPMLPRHTLGT</sequence>
<keyword evidence="1" id="KW-1133">Transmembrane helix</keyword>
<keyword evidence="3" id="KW-1185">Reference proteome</keyword>
<protein>
    <submittedName>
        <fullName evidence="2">Uncharacterized protein</fullName>
    </submittedName>
</protein>
<gene>
    <name evidence="2" type="ORF">JAAARDRAFT_40418</name>
</gene>
<evidence type="ECO:0000313" key="3">
    <source>
        <dbReference type="Proteomes" id="UP000027265"/>
    </source>
</evidence>